<reference evidence="2" key="1">
    <citation type="submission" date="2021-01" db="EMBL/GenBank/DDBJ databases">
        <authorList>
            <person name="Corre E."/>
            <person name="Pelletier E."/>
            <person name="Niang G."/>
            <person name="Scheremetjew M."/>
            <person name="Finn R."/>
            <person name="Kale V."/>
            <person name="Holt S."/>
            <person name="Cochrane G."/>
            <person name="Meng A."/>
            <person name="Brown T."/>
            <person name="Cohen L."/>
        </authorList>
    </citation>
    <scope>NUCLEOTIDE SEQUENCE</scope>
    <source>
        <strain evidence="2">CCMP722</strain>
    </source>
</reference>
<sequence>MQLSMSGTPVTRLSGQSVHLSASKLNTCVRPRPARGVAHGTGRGASTCAAYTKEGGNGEVPEEVRKAVEAKVGFTIEKLRADGYKLKKLERLCKQNGLRPKGTADKLKSRLEHFYETQPGIVSLPLCFKFDNWLVYKAQSREITNALADCSTTLDDLAGLFTEEECSEIVTFAKEELHMTFDDEAAAIDRVLDLLQEQSESNGVTGESYEWDEPSTSNPSELTEDHSP</sequence>
<name>A0A7S0MX62_9CHLO</name>
<feature type="region of interest" description="Disordered" evidence="1">
    <location>
        <begin position="199"/>
        <end position="228"/>
    </location>
</feature>
<evidence type="ECO:0008006" key="3">
    <source>
        <dbReference type="Google" id="ProtNLM"/>
    </source>
</evidence>
<organism evidence="2">
    <name type="scientific">Pyramimonas obovata</name>
    <dbReference type="NCBI Taxonomy" id="1411642"/>
    <lineage>
        <taxon>Eukaryota</taxon>
        <taxon>Viridiplantae</taxon>
        <taxon>Chlorophyta</taxon>
        <taxon>Pyramimonadophyceae</taxon>
        <taxon>Pyramimonadales</taxon>
        <taxon>Pyramimonadaceae</taxon>
        <taxon>Pyramimonas</taxon>
        <taxon>Pyramimonas incertae sedis</taxon>
    </lineage>
</organism>
<dbReference type="AlphaFoldDB" id="A0A7S0MX62"/>
<proteinExistence type="predicted"/>
<gene>
    <name evidence="2" type="ORF">POBO1169_LOCUS3209</name>
</gene>
<protein>
    <recommendedName>
        <fullName evidence="3">SAP domain-containing protein</fullName>
    </recommendedName>
</protein>
<accession>A0A7S0MX62</accession>
<evidence type="ECO:0000313" key="2">
    <source>
        <dbReference type="EMBL" id="CAD8653916.1"/>
    </source>
</evidence>
<dbReference type="EMBL" id="HBFA01006206">
    <property type="protein sequence ID" value="CAD8653916.1"/>
    <property type="molecule type" value="Transcribed_RNA"/>
</dbReference>
<evidence type="ECO:0000256" key="1">
    <source>
        <dbReference type="SAM" id="MobiDB-lite"/>
    </source>
</evidence>